<dbReference type="InterPro" id="IPR028606">
    <property type="entry name" value="Clp1"/>
</dbReference>
<proteinExistence type="inferred from homology"/>
<reference evidence="12 13" key="1">
    <citation type="journal article" date="2015" name="Fungal Genet. Biol.">
        <title>Evolution of novel wood decay mechanisms in Agaricales revealed by the genome sequences of Fistulina hepatica and Cylindrobasidium torrendii.</title>
        <authorList>
            <person name="Floudas D."/>
            <person name="Held B.W."/>
            <person name="Riley R."/>
            <person name="Nagy L.G."/>
            <person name="Koehler G."/>
            <person name="Ransdell A.S."/>
            <person name="Younus H."/>
            <person name="Chow J."/>
            <person name="Chiniquy J."/>
            <person name="Lipzen A."/>
            <person name="Tritt A."/>
            <person name="Sun H."/>
            <person name="Haridas S."/>
            <person name="LaButti K."/>
            <person name="Ohm R.A."/>
            <person name="Kues U."/>
            <person name="Blanchette R.A."/>
            <person name="Grigoriev I.V."/>
            <person name="Minto R.E."/>
            <person name="Hibbett D.S."/>
        </authorList>
    </citation>
    <scope>NUCLEOTIDE SEQUENCE [LARGE SCALE GENOMIC DNA]</scope>
    <source>
        <strain evidence="12 13">FP15055 ss-10</strain>
    </source>
</reference>
<gene>
    <name evidence="8" type="primary">CLP1</name>
    <name evidence="12" type="ORF">CYLTODRAFT_488383</name>
</gene>
<dbReference type="Pfam" id="PF16573">
    <property type="entry name" value="CLP1_N"/>
    <property type="match status" value="1"/>
</dbReference>
<accession>A0A0D7BIR0</accession>
<dbReference type="AlphaFoldDB" id="A0A0D7BIR0"/>
<dbReference type="Gene3D" id="2.60.120.1030">
    <property type="entry name" value="Clp1, DNA binding domain"/>
    <property type="match status" value="1"/>
</dbReference>
<dbReference type="EMBL" id="KN880473">
    <property type="protein sequence ID" value="KIY70120.1"/>
    <property type="molecule type" value="Genomic_DNA"/>
</dbReference>
<dbReference type="InterPro" id="IPR045116">
    <property type="entry name" value="Clp1/Grc3"/>
</dbReference>
<dbReference type="Gene3D" id="2.40.30.330">
    <property type="entry name" value="Pre-mRNA cleavage complex subunit Clp1, C-terminal domain"/>
    <property type="match status" value="1"/>
</dbReference>
<dbReference type="OrthoDB" id="258143at2759"/>
<sequence>MENELQSKEWLLDPQAEYRFELDPGTSVAIKLLKGNAEMFGFELLRGQTYLFGAECKAAVFTWQGCLIEVFGRPSTEYVSEETPMNAYGNLHIAFEQMRVRAKERFKTSKNNPAILNSPPERQSEIPRILVVGPENAGKTSLVKTLVNYTTRAGQGWTPLLVNLDPAEGGWAAPGAIGVAPISTPIPTCSPSNVLGTASTSAPTVLSSNALLPLGYWYGHAEVSRNPLLLEQLINNLGENVKQRQKNDELGSIAGIIVDTPSAFGGGPASTNVMRQRLIKTTIDAFKINVILVVGHEKLNVEMQRTYGSQITVVKVPKSGGVVELDLGYRDRVHAHQLHTYFYGQVIPPPAGVPEGSYSNDTFADNVLSPSSTVCGFEDLNIWRIGAPAMAPSDALPVGAKRAVSETQPDRVDPAKPGSGLLNAVLAIMSPPVNGDEEEILDRTVIGFVVVTRIDLVARKMTVLSPNQGSIAGKTAIVGSYEWQDQ</sequence>
<dbReference type="InterPro" id="IPR038238">
    <property type="entry name" value="Clp1_C_sf"/>
</dbReference>
<dbReference type="PANTHER" id="PTHR12755">
    <property type="entry name" value="CLEAVAGE/POLYADENYLATION FACTOR IA SUBUNIT CLP1P"/>
    <property type="match status" value="1"/>
</dbReference>
<comment type="function">
    <text evidence="8">Required for endonucleolytic cleavage during polyadenylation-dependent pre-mRNA 3'-end formation.</text>
</comment>
<dbReference type="InterPro" id="IPR010655">
    <property type="entry name" value="Clp1_C"/>
</dbReference>
<keyword evidence="4 8" id="KW-0507">mRNA processing</keyword>
<dbReference type="HAMAP" id="MF_03035">
    <property type="entry name" value="Clp1"/>
    <property type="match status" value="1"/>
</dbReference>
<dbReference type="GO" id="GO:0006388">
    <property type="term" value="P:tRNA splicing, via endonucleolytic cleavage and ligation"/>
    <property type="evidence" value="ECO:0007669"/>
    <property type="project" value="TreeGrafter"/>
</dbReference>
<protein>
    <recommendedName>
        <fullName evidence="3">Polynucleotide 5'-hydroxyl-kinase GRC3</fullName>
    </recommendedName>
    <alternativeName>
        <fullName evidence="2">Polynucleotide 5'-hydroxyl-kinase grc3</fullName>
    </alternativeName>
</protein>
<keyword evidence="6 8" id="KW-0067">ATP-binding</keyword>
<evidence type="ECO:0000259" key="10">
    <source>
        <dbReference type="Pfam" id="PF16573"/>
    </source>
</evidence>
<comment type="similarity">
    <text evidence="8">Belongs to the Clp1 family. Clp1 subfamily.</text>
</comment>
<dbReference type="InterPro" id="IPR032324">
    <property type="entry name" value="Clp1_N"/>
</dbReference>
<evidence type="ECO:0000256" key="2">
    <source>
        <dbReference type="ARBA" id="ARBA00018706"/>
    </source>
</evidence>
<comment type="subcellular location">
    <subcellularLocation>
        <location evidence="1 8">Nucleus</location>
    </subcellularLocation>
</comment>
<keyword evidence="13" id="KW-1185">Reference proteome</keyword>
<name>A0A0D7BIR0_9AGAR</name>
<dbReference type="STRING" id="1314674.A0A0D7BIR0"/>
<evidence type="ECO:0000313" key="13">
    <source>
        <dbReference type="Proteomes" id="UP000054007"/>
    </source>
</evidence>
<dbReference type="FunFam" id="2.60.120.1030:FF:000001">
    <property type="entry name" value="Protein CLP1 homolog 5"/>
    <property type="match status" value="1"/>
</dbReference>
<feature type="binding site" evidence="8">
    <location>
        <position position="57"/>
    </location>
    <ligand>
        <name>ATP</name>
        <dbReference type="ChEBI" id="CHEBI:30616"/>
    </ligand>
</feature>
<feature type="binding site" evidence="8">
    <location>
        <position position="17"/>
    </location>
    <ligand>
        <name>ATP</name>
        <dbReference type="ChEBI" id="CHEBI:30616"/>
    </ligand>
</feature>
<organism evidence="12 13">
    <name type="scientific">Cylindrobasidium torrendii FP15055 ss-10</name>
    <dbReference type="NCBI Taxonomy" id="1314674"/>
    <lineage>
        <taxon>Eukaryota</taxon>
        <taxon>Fungi</taxon>
        <taxon>Dikarya</taxon>
        <taxon>Basidiomycota</taxon>
        <taxon>Agaricomycotina</taxon>
        <taxon>Agaricomycetes</taxon>
        <taxon>Agaricomycetidae</taxon>
        <taxon>Agaricales</taxon>
        <taxon>Marasmiineae</taxon>
        <taxon>Physalacriaceae</taxon>
        <taxon>Cylindrobasidium</taxon>
    </lineage>
</organism>
<dbReference type="InterPro" id="IPR038239">
    <property type="entry name" value="Clp1_N_sf"/>
</dbReference>
<feature type="binding site" evidence="8">
    <location>
        <begin position="136"/>
        <end position="141"/>
    </location>
    <ligand>
        <name>ATP</name>
        <dbReference type="ChEBI" id="CHEBI:30616"/>
    </ligand>
</feature>
<dbReference type="Pfam" id="PF06807">
    <property type="entry name" value="Clp1"/>
    <property type="match status" value="1"/>
</dbReference>
<evidence type="ECO:0000256" key="3">
    <source>
        <dbReference type="ARBA" id="ARBA00019824"/>
    </source>
</evidence>
<evidence type="ECO:0000256" key="5">
    <source>
        <dbReference type="ARBA" id="ARBA00022741"/>
    </source>
</evidence>
<feature type="domain" description="Clp1 N-terminal" evidence="10">
    <location>
        <begin position="12"/>
        <end position="102"/>
    </location>
</feature>
<dbReference type="SUPFAM" id="SSF52540">
    <property type="entry name" value="P-loop containing nucleoside triphosphate hydrolases"/>
    <property type="match status" value="1"/>
</dbReference>
<dbReference type="GO" id="GO:0005849">
    <property type="term" value="C:mRNA cleavage factor complex"/>
    <property type="evidence" value="ECO:0007669"/>
    <property type="project" value="UniProtKB-UniRule"/>
</dbReference>
<dbReference type="InterPro" id="IPR027417">
    <property type="entry name" value="P-loop_NTPase"/>
</dbReference>
<dbReference type="Gene3D" id="3.40.50.300">
    <property type="entry name" value="P-loop containing nucleotide triphosphate hydrolases"/>
    <property type="match status" value="1"/>
</dbReference>
<evidence type="ECO:0000256" key="4">
    <source>
        <dbReference type="ARBA" id="ARBA00022664"/>
    </source>
</evidence>
<dbReference type="Pfam" id="PF16575">
    <property type="entry name" value="CLP1_P"/>
    <property type="match status" value="1"/>
</dbReference>
<feature type="domain" description="Clp1 P-loop" evidence="11">
    <location>
        <begin position="133"/>
        <end position="344"/>
    </location>
</feature>
<evidence type="ECO:0000256" key="6">
    <source>
        <dbReference type="ARBA" id="ARBA00022840"/>
    </source>
</evidence>
<evidence type="ECO:0000313" key="12">
    <source>
        <dbReference type="EMBL" id="KIY70120.1"/>
    </source>
</evidence>
<dbReference type="GO" id="GO:0031124">
    <property type="term" value="P:mRNA 3'-end processing"/>
    <property type="evidence" value="ECO:0007669"/>
    <property type="project" value="UniProtKB-UniRule"/>
</dbReference>
<feature type="domain" description="Clp1 C-terminal" evidence="9">
    <location>
        <begin position="368"/>
        <end position="485"/>
    </location>
</feature>
<comment type="subunit">
    <text evidence="8">Component of a pre-mRNA cleavage factor complex. Interacts directly with PCF11.</text>
</comment>
<keyword evidence="7 8" id="KW-0539">Nucleus</keyword>
<evidence type="ECO:0000259" key="11">
    <source>
        <dbReference type="Pfam" id="PF16575"/>
    </source>
</evidence>
<dbReference type="PANTHER" id="PTHR12755:SF6">
    <property type="entry name" value="POLYRIBONUCLEOTIDE 5'-HYDROXYL-KINASE CLP1"/>
    <property type="match status" value="1"/>
</dbReference>
<evidence type="ECO:0000256" key="8">
    <source>
        <dbReference type="HAMAP-Rule" id="MF_03035"/>
    </source>
</evidence>
<evidence type="ECO:0000256" key="1">
    <source>
        <dbReference type="ARBA" id="ARBA00004123"/>
    </source>
</evidence>
<evidence type="ECO:0000259" key="9">
    <source>
        <dbReference type="Pfam" id="PF06807"/>
    </source>
</evidence>
<keyword evidence="5 8" id="KW-0547">Nucleotide-binding</keyword>
<dbReference type="GO" id="GO:0005524">
    <property type="term" value="F:ATP binding"/>
    <property type="evidence" value="ECO:0007669"/>
    <property type="project" value="UniProtKB-UniRule"/>
</dbReference>
<dbReference type="InterPro" id="IPR032319">
    <property type="entry name" value="CLP1_P"/>
</dbReference>
<evidence type="ECO:0000256" key="7">
    <source>
        <dbReference type="ARBA" id="ARBA00023242"/>
    </source>
</evidence>
<dbReference type="Proteomes" id="UP000054007">
    <property type="component" value="Unassembled WGS sequence"/>
</dbReference>
<dbReference type="GO" id="GO:0051731">
    <property type="term" value="F:polynucleotide 5'-hydroxyl-kinase activity"/>
    <property type="evidence" value="ECO:0007669"/>
    <property type="project" value="InterPro"/>
</dbReference>